<keyword evidence="2" id="KW-0560">Oxidoreductase</keyword>
<dbReference type="PRINTS" id="PR00081">
    <property type="entry name" value="GDHRDH"/>
</dbReference>
<dbReference type="Gene3D" id="3.40.50.720">
    <property type="entry name" value="NAD(P)-binding Rossmann-like Domain"/>
    <property type="match status" value="1"/>
</dbReference>
<proteinExistence type="inferred from homology"/>
<sequence length="318" mass="34890">MTSSTFHAKSTALEVVQGLNVNLNGKLVIITGGTSGIGIETARALATAHAHVIITARDMNKGAEVVEDLKKTTGNDKIEVMELDLNSLQSVRDFVKQFQARHLPINILICNAGVMACPYEKTIDGFETQFGVNHLAHFLLTTSLVPELKAGKPSRVVVVSSIANRRSGINWDDINWGKNYDKWLAYGQSKTANILFAKQFNKLYSSEGIQAYALHPGGIMTNLIKYLPIEEQQAMGWFKEDGTVIDRFKNVEQGASTSVYAALAPELDNHGGEYLENCAISQGINPDMTTFWGMGAHAVDMESAERLWKLSEQLVSAK</sequence>
<comment type="caution">
    <text evidence="4">The sequence shown here is derived from an EMBL/GenBank/DDBJ whole genome shotgun (WGS) entry which is preliminary data.</text>
</comment>
<gene>
    <name evidence="4" type="ORF">JYZ213_LOCUS23057</name>
    <name evidence="5" type="ORF">OKA104_LOCUS3853</name>
    <name evidence="3" type="ORF">VCS650_LOCUS16078</name>
</gene>
<comment type="similarity">
    <text evidence="1">Belongs to the short-chain dehydrogenases/reductases (SDR) family.</text>
</comment>
<dbReference type="PANTHER" id="PTHR24320">
    <property type="entry name" value="RETINOL DEHYDROGENASE"/>
    <property type="match status" value="1"/>
</dbReference>
<dbReference type="EMBL" id="CAJNON010000142">
    <property type="protein sequence ID" value="CAF1026315.1"/>
    <property type="molecule type" value="Genomic_DNA"/>
</dbReference>
<dbReference type="InterPro" id="IPR002347">
    <property type="entry name" value="SDR_fam"/>
</dbReference>
<dbReference type="FunFam" id="3.40.50.720:FF:000594">
    <property type="entry name" value="Short-chain oxidoreductase"/>
    <property type="match status" value="1"/>
</dbReference>
<dbReference type="GO" id="GO:0016491">
    <property type="term" value="F:oxidoreductase activity"/>
    <property type="evidence" value="ECO:0007669"/>
    <property type="project" value="UniProtKB-KW"/>
</dbReference>
<evidence type="ECO:0000313" key="5">
    <source>
        <dbReference type="EMBL" id="CAF3546209.1"/>
    </source>
</evidence>
<dbReference type="AlphaFoldDB" id="A0A814RDW6"/>
<dbReference type="SUPFAM" id="SSF51735">
    <property type="entry name" value="NAD(P)-binding Rossmann-fold domains"/>
    <property type="match status" value="1"/>
</dbReference>
<evidence type="ECO:0000256" key="2">
    <source>
        <dbReference type="ARBA" id="ARBA00023002"/>
    </source>
</evidence>
<evidence type="ECO:0000256" key="1">
    <source>
        <dbReference type="ARBA" id="ARBA00006484"/>
    </source>
</evidence>
<organism evidence="4 6">
    <name type="scientific">Adineta steineri</name>
    <dbReference type="NCBI Taxonomy" id="433720"/>
    <lineage>
        <taxon>Eukaryota</taxon>
        <taxon>Metazoa</taxon>
        <taxon>Spiralia</taxon>
        <taxon>Gnathifera</taxon>
        <taxon>Rotifera</taxon>
        <taxon>Eurotatoria</taxon>
        <taxon>Bdelloidea</taxon>
        <taxon>Adinetida</taxon>
        <taxon>Adinetidae</taxon>
        <taxon>Adineta</taxon>
    </lineage>
</organism>
<dbReference type="Pfam" id="PF00106">
    <property type="entry name" value="adh_short"/>
    <property type="match status" value="1"/>
</dbReference>
<dbReference type="Proteomes" id="UP000663891">
    <property type="component" value="Unassembled WGS sequence"/>
</dbReference>
<reference evidence="4" key="1">
    <citation type="submission" date="2021-02" db="EMBL/GenBank/DDBJ databases">
        <authorList>
            <person name="Nowell W R."/>
        </authorList>
    </citation>
    <scope>NUCLEOTIDE SEQUENCE</scope>
</reference>
<dbReference type="Proteomes" id="UP000663845">
    <property type="component" value="Unassembled WGS sequence"/>
</dbReference>
<protein>
    <submittedName>
        <fullName evidence="4">Uncharacterized protein</fullName>
    </submittedName>
</protein>
<dbReference type="EMBL" id="CAJNOG010000268">
    <property type="protein sequence ID" value="CAF1131696.1"/>
    <property type="molecule type" value="Genomic_DNA"/>
</dbReference>
<accession>A0A814RDW6</accession>
<dbReference type="PANTHER" id="PTHR24320:SF283">
    <property type="entry name" value="RETINOL DEHYDROGENASE 11"/>
    <property type="match status" value="1"/>
</dbReference>
<dbReference type="OrthoDB" id="9989144at2759"/>
<dbReference type="InterPro" id="IPR036291">
    <property type="entry name" value="NAD(P)-bd_dom_sf"/>
</dbReference>
<evidence type="ECO:0000313" key="3">
    <source>
        <dbReference type="EMBL" id="CAF1026315.1"/>
    </source>
</evidence>
<dbReference type="Proteomes" id="UP000663881">
    <property type="component" value="Unassembled WGS sequence"/>
</dbReference>
<name>A0A814RDW6_9BILA</name>
<evidence type="ECO:0000313" key="6">
    <source>
        <dbReference type="Proteomes" id="UP000663845"/>
    </source>
</evidence>
<evidence type="ECO:0000313" key="4">
    <source>
        <dbReference type="EMBL" id="CAF1131696.1"/>
    </source>
</evidence>
<dbReference type="CDD" id="cd05327">
    <property type="entry name" value="retinol-DH_like_SDR_c_like"/>
    <property type="match status" value="1"/>
</dbReference>
<dbReference type="EMBL" id="CAJOAY010000119">
    <property type="protein sequence ID" value="CAF3546209.1"/>
    <property type="molecule type" value="Genomic_DNA"/>
</dbReference>